<protein>
    <submittedName>
        <fullName evidence="2">HD domain-containing protein</fullName>
    </submittedName>
</protein>
<comment type="caution">
    <text evidence="2">The sequence shown here is derived from an EMBL/GenBank/DDBJ whole genome shotgun (WGS) entry which is preliminary data.</text>
</comment>
<dbReference type="RefSeq" id="WP_149307030.1">
    <property type="nucleotide sequence ID" value="NZ_SRSD01000004.1"/>
</dbReference>
<keyword evidence="3" id="KW-1185">Reference proteome</keyword>
<evidence type="ECO:0000313" key="2">
    <source>
        <dbReference type="EMBL" id="KAA0892092.1"/>
    </source>
</evidence>
<evidence type="ECO:0000259" key="1">
    <source>
        <dbReference type="SMART" id="SM00471"/>
    </source>
</evidence>
<reference evidence="2 3" key="1">
    <citation type="submission" date="2019-04" db="EMBL/GenBank/DDBJ databases">
        <title>Geobacter ruber sp. nov., ferric-reducing bacteria isolated from paddy soil.</title>
        <authorList>
            <person name="Xu Z."/>
            <person name="Masuda Y."/>
            <person name="Itoh H."/>
            <person name="Senoo K."/>
        </authorList>
    </citation>
    <scope>NUCLEOTIDE SEQUENCE [LARGE SCALE GENOMIC DNA]</scope>
    <source>
        <strain evidence="2 3">Red88</strain>
    </source>
</reference>
<dbReference type="Pfam" id="PF01966">
    <property type="entry name" value="HD"/>
    <property type="match status" value="1"/>
</dbReference>
<feature type="domain" description="HD/PDEase" evidence="1">
    <location>
        <begin position="83"/>
        <end position="243"/>
    </location>
</feature>
<gene>
    <name evidence="2" type="ORF">ET418_07740</name>
</gene>
<organism evidence="2 3">
    <name type="scientific">Oryzomonas rubra</name>
    <dbReference type="NCBI Taxonomy" id="2509454"/>
    <lineage>
        <taxon>Bacteria</taxon>
        <taxon>Pseudomonadati</taxon>
        <taxon>Thermodesulfobacteriota</taxon>
        <taxon>Desulfuromonadia</taxon>
        <taxon>Geobacterales</taxon>
        <taxon>Geobacteraceae</taxon>
        <taxon>Oryzomonas</taxon>
    </lineage>
</organism>
<dbReference type="OrthoDB" id="9803619at2"/>
<dbReference type="SMART" id="SM00471">
    <property type="entry name" value="HDc"/>
    <property type="match status" value="1"/>
</dbReference>
<dbReference type="Pfam" id="PF19276">
    <property type="entry name" value="HD_assoc_2"/>
    <property type="match status" value="1"/>
</dbReference>
<dbReference type="InterPro" id="IPR045509">
    <property type="entry name" value="HD_assoc_2"/>
</dbReference>
<name>A0A5A9XFV6_9BACT</name>
<evidence type="ECO:0000313" key="3">
    <source>
        <dbReference type="Proteomes" id="UP000324298"/>
    </source>
</evidence>
<dbReference type="GO" id="GO:0006203">
    <property type="term" value="P:dGTP catabolic process"/>
    <property type="evidence" value="ECO:0007669"/>
    <property type="project" value="TreeGrafter"/>
</dbReference>
<dbReference type="SUPFAM" id="SSF109604">
    <property type="entry name" value="HD-domain/PDEase-like"/>
    <property type="match status" value="1"/>
</dbReference>
<dbReference type="GO" id="GO:0008832">
    <property type="term" value="F:dGTPase activity"/>
    <property type="evidence" value="ECO:0007669"/>
    <property type="project" value="TreeGrafter"/>
</dbReference>
<dbReference type="Proteomes" id="UP000324298">
    <property type="component" value="Unassembled WGS sequence"/>
</dbReference>
<dbReference type="Gene3D" id="1.10.3210.10">
    <property type="entry name" value="Hypothetical protein af1432"/>
    <property type="match status" value="1"/>
</dbReference>
<dbReference type="PANTHER" id="PTHR11373:SF4">
    <property type="entry name" value="DEOXYNUCLEOSIDE TRIPHOSPHATE TRIPHOSPHOHYDROLASE SAMHD1"/>
    <property type="match status" value="1"/>
</dbReference>
<sequence length="521" mass="60230">MMADSLPTPLEAFYSGLHDFAQEFAGNKRYHKKFPKDAKIIHDPLWGTIKLEPWEVALLDLPLFQRLRQIHQTSLVSYVFPGCSHTRFEHTLGVVQQAQRLIDAVNKQYPLDKPRYEPTTVRSLRLAALFHDCGHSCFSHISEELYEACPDMVAFRETEKFSKCHPHEAFSALILQSEPVRQYIAEIEKQYEIEFDIQKAADWITGKPDTENGKRHYETQVINGPFDADKLDYIFRDAHYSGVPVGLDLDRLWASCRVDKTEADEKVLTLHQASVAPLEQILFSKINLFAIVYQHPKVRAAEKMFQSIIEEAKENPKACHFMVSGRALDLNKATDYLWLTDEVFFAEALHRDHDDRLHRKLHDIRYRRFLVRALTISNDSVDKDCHEGFIQLRKLNQRGPEIYKAKREIAQEIINAAGLRGEVELRDVWVDLPSDPSFGEADRTFVRTSAGTLRKVSDLFPIHYWTELYQKYKWRGHVFCPQEFQQKIHEAALDVFNSCFGLKFNKSAGESAHVPEPKATA</sequence>
<dbReference type="EMBL" id="SRSD01000004">
    <property type="protein sequence ID" value="KAA0892092.1"/>
    <property type="molecule type" value="Genomic_DNA"/>
</dbReference>
<dbReference type="InterPro" id="IPR050135">
    <property type="entry name" value="dGTPase-like"/>
</dbReference>
<dbReference type="InterPro" id="IPR006674">
    <property type="entry name" value="HD_domain"/>
</dbReference>
<dbReference type="AlphaFoldDB" id="A0A5A9XFV6"/>
<accession>A0A5A9XFV6</accession>
<dbReference type="PANTHER" id="PTHR11373">
    <property type="entry name" value="DEOXYNUCLEOSIDE TRIPHOSPHATE TRIPHOSPHOHYDROLASE"/>
    <property type="match status" value="1"/>
</dbReference>
<dbReference type="CDD" id="cd00077">
    <property type="entry name" value="HDc"/>
    <property type="match status" value="1"/>
</dbReference>
<proteinExistence type="predicted"/>
<dbReference type="InterPro" id="IPR003607">
    <property type="entry name" value="HD/PDEase_dom"/>
</dbReference>